<evidence type="ECO:0000259" key="1">
    <source>
        <dbReference type="Pfam" id="PF04313"/>
    </source>
</evidence>
<proteinExistence type="predicted"/>
<keyword evidence="2" id="KW-0540">Nuclease</keyword>
<accession>A0A0M2Q080</accession>
<evidence type="ECO:0000313" key="2">
    <source>
        <dbReference type="EMBL" id="KKJ00052.1"/>
    </source>
</evidence>
<dbReference type="RefSeq" id="WP_017711369.1">
    <property type="nucleotide sequence ID" value="NZ_KB235933.1"/>
</dbReference>
<name>A0A0M2Q080_PROHO</name>
<dbReference type="InterPro" id="IPR007409">
    <property type="entry name" value="Restrct_endonuc_type1_HsdR_N"/>
</dbReference>
<dbReference type="OrthoDB" id="571432at2"/>
<comment type="caution">
    <text evidence="2">The sequence shown here is derived from an EMBL/GenBank/DDBJ whole genome shotgun (WGS) entry which is preliminary data.</text>
</comment>
<dbReference type="Proteomes" id="UP000034681">
    <property type="component" value="Unassembled WGS sequence"/>
</dbReference>
<organism evidence="2 3">
    <name type="scientific">Prochlorothrix hollandica PCC 9006 = CALU 1027</name>
    <dbReference type="NCBI Taxonomy" id="317619"/>
    <lineage>
        <taxon>Bacteria</taxon>
        <taxon>Bacillati</taxon>
        <taxon>Cyanobacteriota</taxon>
        <taxon>Cyanophyceae</taxon>
        <taxon>Prochlorotrichales</taxon>
        <taxon>Prochlorotrichaceae</taxon>
        <taxon>Prochlorothrix</taxon>
    </lineage>
</organism>
<dbReference type="Pfam" id="PF04313">
    <property type="entry name" value="HSDR_N"/>
    <property type="match status" value="1"/>
</dbReference>
<dbReference type="EMBL" id="AJTX02000004">
    <property type="protein sequence ID" value="KKJ00052.1"/>
    <property type="molecule type" value="Genomic_DNA"/>
</dbReference>
<keyword evidence="2" id="KW-0378">Hydrolase</keyword>
<dbReference type="GO" id="GO:0005524">
    <property type="term" value="F:ATP binding"/>
    <property type="evidence" value="ECO:0007669"/>
    <property type="project" value="UniProtKB-KW"/>
</dbReference>
<reference evidence="2" key="1">
    <citation type="submission" date="2012-04" db="EMBL/GenBank/DDBJ databases">
        <authorList>
            <person name="Borisov I.G."/>
            <person name="Ivanikova N.V."/>
            <person name="Pinevich A.V."/>
        </authorList>
    </citation>
    <scope>NUCLEOTIDE SEQUENCE</scope>
    <source>
        <strain evidence="2">CALU 1027</strain>
    </source>
</reference>
<sequence>MVQTLQAKNVTLNELSDRFSLELTEDEQFFQEWQIDLPEVTAAEKQRLDRVKSSFSNLLEYPSLLENTVKMVVLSPLLDLANVYQKPFHIKSEPSFQIATEDEGTVIRGDVDVLVLRDRLWVMVIEAKRAAVDVDEGRAQLLSYMLASPTIEKPVFGMITNGRNFLFVKLIQQPTPRYALSRLFSLVNPGNELYTVLGVLKHMVALVQKDDHNGTA</sequence>
<dbReference type="GO" id="GO:0003677">
    <property type="term" value="F:DNA binding"/>
    <property type="evidence" value="ECO:0007669"/>
    <property type="project" value="UniProtKB-KW"/>
</dbReference>
<dbReference type="GO" id="GO:0009307">
    <property type="term" value="P:DNA restriction-modification system"/>
    <property type="evidence" value="ECO:0007669"/>
    <property type="project" value="UniProtKB-KW"/>
</dbReference>
<evidence type="ECO:0000313" key="3">
    <source>
        <dbReference type="Proteomes" id="UP000034681"/>
    </source>
</evidence>
<dbReference type="STRING" id="317619.GCA_000332315_00730"/>
<dbReference type="eggNOG" id="COG2810">
    <property type="taxonomic scope" value="Bacteria"/>
</dbReference>
<keyword evidence="3" id="KW-1185">Reference proteome</keyword>
<feature type="domain" description="Restriction endonuclease type I HsdR N-terminal" evidence="1">
    <location>
        <begin position="39"/>
        <end position="172"/>
    </location>
</feature>
<dbReference type="AlphaFoldDB" id="A0A0M2Q080"/>
<keyword evidence="2" id="KW-0255">Endonuclease</keyword>
<protein>
    <submittedName>
        <fullName evidence="2">Restriction endonuclease subunit R</fullName>
    </submittedName>
</protein>
<gene>
    <name evidence="2" type="ORF">PROH_09840</name>
</gene>
<dbReference type="GO" id="GO:0009035">
    <property type="term" value="F:type I site-specific deoxyribonuclease activity"/>
    <property type="evidence" value="ECO:0007669"/>
    <property type="project" value="UniProtKB-EC"/>
</dbReference>